<organism evidence="1 2">
    <name type="scientific">Crenichthys baileyi</name>
    <name type="common">White River springfish</name>
    <dbReference type="NCBI Taxonomy" id="28760"/>
    <lineage>
        <taxon>Eukaryota</taxon>
        <taxon>Metazoa</taxon>
        <taxon>Chordata</taxon>
        <taxon>Craniata</taxon>
        <taxon>Vertebrata</taxon>
        <taxon>Euteleostomi</taxon>
        <taxon>Actinopterygii</taxon>
        <taxon>Neopterygii</taxon>
        <taxon>Teleostei</taxon>
        <taxon>Neoteleostei</taxon>
        <taxon>Acanthomorphata</taxon>
        <taxon>Ovalentaria</taxon>
        <taxon>Atherinomorphae</taxon>
        <taxon>Cyprinodontiformes</taxon>
        <taxon>Goodeidae</taxon>
        <taxon>Crenichthys</taxon>
    </lineage>
</organism>
<comment type="caution">
    <text evidence="1">The sequence shown here is derived from an EMBL/GenBank/DDBJ whole genome shotgun (WGS) entry which is preliminary data.</text>
</comment>
<dbReference type="Proteomes" id="UP001311232">
    <property type="component" value="Unassembled WGS sequence"/>
</dbReference>
<keyword evidence="2" id="KW-1185">Reference proteome</keyword>
<proteinExistence type="predicted"/>
<evidence type="ECO:0000313" key="2">
    <source>
        <dbReference type="Proteomes" id="UP001311232"/>
    </source>
</evidence>
<accession>A0AAV9RN97</accession>
<protein>
    <recommendedName>
        <fullName evidence="3">Secreted protein</fullName>
    </recommendedName>
</protein>
<evidence type="ECO:0000313" key="1">
    <source>
        <dbReference type="EMBL" id="KAK5610383.1"/>
    </source>
</evidence>
<dbReference type="EMBL" id="JAHHUM010001579">
    <property type="protein sequence ID" value="KAK5610383.1"/>
    <property type="molecule type" value="Genomic_DNA"/>
</dbReference>
<name>A0AAV9RN97_9TELE</name>
<reference evidence="1 2" key="1">
    <citation type="submission" date="2021-06" db="EMBL/GenBank/DDBJ databases">
        <authorList>
            <person name="Palmer J.M."/>
        </authorList>
    </citation>
    <scope>NUCLEOTIDE SEQUENCE [LARGE SCALE GENOMIC DNA]</scope>
    <source>
        <strain evidence="1 2">MEX-2019</strain>
        <tissue evidence="1">Muscle</tissue>
    </source>
</reference>
<evidence type="ECO:0008006" key="3">
    <source>
        <dbReference type="Google" id="ProtNLM"/>
    </source>
</evidence>
<dbReference type="AlphaFoldDB" id="A0AAV9RN97"/>
<sequence length="68" mass="7077">MSAWAFWSQVLSFPALGCFVLQAFHVLITLTTGGIEVVSERACMFPSSAMAGGGGKRANGVKAVDGKN</sequence>
<gene>
    <name evidence="1" type="ORF">CRENBAI_005616</name>
</gene>